<feature type="transmembrane region" description="Helical" evidence="1">
    <location>
        <begin position="236"/>
        <end position="255"/>
    </location>
</feature>
<feature type="transmembrane region" description="Helical" evidence="1">
    <location>
        <begin position="40"/>
        <end position="60"/>
    </location>
</feature>
<organism evidence="2">
    <name type="scientific">Aplanochytrium stocchinoi</name>
    <dbReference type="NCBI Taxonomy" id="215587"/>
    <lineage>
        <taxon>Eukaryota</taxon>
        <taxon>Sar</taxon>
        <taxon>Stramenopiles</taxon>
        <taxon>Bigyra</taxon>
        <taxon>Labyrinthulomycetes</taxon>
        <taxon>Thraustochytrida</taxon>
        <taxon>Thraustochytriidae</taxon>
        <taxon>Aplanochytrium</taxon>
    </lineage>
</organism>
<proteinExistence type="predicted"/>
<accession>A0A7S3V291</accession>
<feature type="transmembrane region" description="Helical" evidence="1">
    <location>
        <begin position="267"/>
        <end position="286"/>
    </location>
</feature>
<feature type="transmembrane region" description="Helical" evidence="1">
    <location>
        <begin position="6"/>
        <end position="28"/>
    </location>
</feature>
<gene>
    <name evidence="2" type="ORF">ASTO00021_LOCUS17432</name>
</gene>
<evidence type="ECO:0000313" key="2">
    <source>
        <dbReference type="EMBL" id="CAE0447460.1"/>
    </source>
</evidence>
<evidence type="ECO:0008006" key="3">
    <source>
        <dbReference type="Google" id="ProtNLM"/>
    </source>
</evidence>
<feature type="transmembrane region" description="Helical" evidence="1">
    <location>
        <begin position="80"/>
        <end position="100"/>
    </location>
</feature>
<reference evidence="2" key="1">
    <citation type="submission" date="2021-01" db="EMBL/GenBank/DDBJ databases">
        <authorList>
            <person name="Corre E."/>
            <person name="Pelletier E."/>
            <person name="Niang G."/>
            <person name="Scheremetjew M."/>
            <person name="Finn R."/>
            <person name="Kale V."/>
            <person name="Holt S."/>
            <person name="Cochrane G."/>
            <person name="Meng A."/>
            <person name="Brown T."/>
            <person name="Cohen L."/>
        </authorList>
    </citation>
    <scope>NUCLEOTIDE SEQUENCE</scope>
    <source>
        <strain evidence="2">GSBS06</strain>
    </source>
</reference>
<keyword evidence="1" id="KW-0812">Transmembrane</keyword>
<keyword evidence="1" id="KW-0472">Membrane</keyword>
<name>A0A7S3V291_9STRA</name>
<keyword evidence="1" id="KW-1133">Transmembrane helix</keyword>
<dbReference type="AlphaFoldDB" id="A0A7S3V291"/>
<dbReference type="EMBL" id="HBIN01022691">
    <property type="protein sequence ID" value="CAE0447460.1"/>
    <property type="molecule type" value="Transcribed_RNA"/>
</dbReference>
<evidence type="ECO:0000256" key="1">
    <source>
        <dbReference type="SAM" id="Phobius"/>
    </source>
</evidence>
<sequence length="291" mass="32330">MKWYVHLLAAAFLVFATMGDDALYLVVYLTSSRFSRRLRLWNGFIFCAVLQSTVWLSYGAVLLFGKTLSTSDIEPTKKRLASIAAGIGWLLSFFLFLKWCRKRIRKRIRSHDAYAAAFNPVEAVSTDIDTRACLKRNGDYYKTVHSDPDALNISNANYGTLNGDSELGANTVKANESTDLERNGGIILKRHEGENEPENFFEVTSTVLVLAILGALDELCYFPSLLMSETFDVIELSLGALLASIAMVSVLTFALPRVQPLLQFLDSIPLFIIVCTMSIVMTIDAVKANSN</sequence>
<protein>
    <recommendedName>
        <fullName evidence="3">GDT1 family protein</fullName>
    </recommendedName>
</protein>